<organism evidence="1 2">
    <name type="scientific">Camellia lanceoleosa</name>
    <dbReference type="NCBI Taxonomy" id="1840588"/>
    <lineage>
        <taxon>Eukaryota</taxon>
        <taxon>Viridiplantae</taxon>
        <taxon>Streptophyta</taxon>
        <taxon>Embryophyta</taxon>
        <taxon>Tracheophyta</taxon>
        <taxon>Spermatophyta</taxon>
        <taxon>Magnoliopsida</taxon>
        <taxon>eudicotyledons</taxon>
        <taxon>Gunneridae</taxon>
        <taxon>Pentapetalae</taxon>
        <taxon>asterids</taxon>
        <taxon>Ericales</taxon>
        <taxon>Theaceae</taxon>
        <taxon>Camellia</taxon>
    </lineage>
</organism>
<dbReference type="Proteomes" id="UP001060215">
    <property type="component" value="Chromosome 11"/>
</dbReference>
<dbReference type="EMBL" id="CM045768">
    <property type="protein sequence ID" value="KAI7984223.1"/>
    <property type="molecule type" value="Genomic_DNA"/>
</dbReference>
<accession>A0ACC0F637</accession>
<comment type="caution">
    <text evidence="1">The sequence shown here is derived from an EMBL/GenBank/DDBJ whole genome shotgun (WGS) entry which is preliminary data.</text>
</comment>
<sequence>MPNQPINHMDRGLQQSSGRSSKREQTVHPGSVPGISPGYGSAAEPGESGRVRCRNNSRQEANCVRGPVLHLLHFIHRCGHGNQASSQHLRCGGRKFKHRIREMMVFAAGLATFFAYFFLMLSMVDIIQIRLGKLSCRGSKALGATVDIATLEELVLEDNQLGGTLHQNLGNLSRTRRLLLSANNFTGTIPDTFSKLKNLTNLHMQGTSMDGPIPSTISQLKNITKLLKLFLSKYYPFEKLK</sequence>
<reference evidence="1 2" key="1">
    <citation type="journal article" date="2022" name="Plant J.">
        <title>Chromosome-level genome of Camellia lanceoleosa provides a valuable resource for understanding genome evolution and self-incompatibility.</title>
        <authorList>
            <person name="Gong W."/>
            <person name="Xiao S."/>
            <person name="Wang L."/>
            <person name="Liao Z."/>
            <person name="Chang Y."/>
            <person name="Mo W."/>
            <person name="Hu G."/>
            <person name="Li W."/>
            <person name="Zhao G."/>
            <person name="Zhu H."/>
            <person name="Hu X."/>
            <person name="Ji K."/>
            <person name="Xiang X."/>
            <person name="Song Q."/>
            <person name="Yuan D."/>
            <person name="Jin S."/>
            <person name="Zhang L."/>
        </authorList>
    </citation>
    <scope>NUCLEOTIDE SEQUENCE [LARGE SCALE GENOMIC DNA]</scope>
    <source>
        <strain evidence="1">SQ_2022a</strain>
    </source>
</reference>
<evidence type="ECO:0000313" key="2">
    <source>
        <dbReference type="Proteomes" id="UP001060215"/>
    </source>
</evidence>
<evidence type="ECO:0000313" key="1">
    <source>
        <dbReference type="EMBL" id="KAI7984223.1"/>
    </source>
</evidence>
<gene>
    <name evidence="1" type="ORF">LOK49_LG15G00959</name>
</gene>
<keyword evidence="2" id="KW-1185">Reference proteome</keyword>
<name>A0ACC0F637_9ERIC</name>
<protein>
    <submittedName>
        <fullName evidence="1">LRR receptor-like serine/threonine-protein kinase</fullName>
    </submittedName>
</protein>
<proteinExistence type="predicted"/>